<comment type="subcellular location">
    <subcellularLocation>
        <location evidence="2">Nucleus</location>
        <location evidence="2">Nucleolus</location>
    </subcellularLocation>
    <subcellularLocation>
        <location evidence="15">Nucleus</location>
    </subcellularLocation>
    <subcellularLocation>
        <location evidence="15">Mitochondrion</location>
    </subcellularLocation>
</comment>
<feature type="domain" description="AAA+ ATPase" evidence="17">
    <location>
        <begin position="312"/>
        <end position="465"/>
    </location>
</feature>
<evidence type="ECO:0000256" key="16">
    <source>
        <dbReference type="SAM" id="MobiDB-lite"/>
    </source>
</evidence>
<proteinExistence type="inferred from homology"/>
<evidence type="ECO:0000313" key="18">
    <source>
        <dbReference type="EMBL" id="EED22878.1"/>
    </source>
</evidence>
<dbReference type="GO" id="GO:0003697">
    <property type="term" value="F:single-stranded DNA binding"/>
    <property type="evidence" value="ECO:0007669"/>
    <property type="project" value="UniProtKB-ARBA"/>
</dbReference>
<dbReference type="GO" id="GO:0006281">
    <property type="term" value="P:DNA repair"/>
    <property type="evidence" value="ECO:0007669"/>
    <property type="project" value="UniProtKB-UniRule"/>
</dbReference>
<dbReference type="OMA" id="MVHPKVT"/>
<dbReference type="SUPFAM" id="SSF52540">
    <property type="entry name" value="P-loop containing nucleoside triphosphate hydrolases"/>
    <property type="match status" value="2"/>
</dbReference>
<feature type="compositionally biased region" description="Polar residues" evidence="16">
    <location>
        <begin position="133"/>
        <end position="181"/>
    </location>
</feature>
<dbReference type="GO" id="GO:0005524">
    <property type="term" value="F:ATP binding"/>
    <property type="evidence" value="ECO:0007669"/>
    <property type="project" value="UniProtKB-UniRule"/>
</dbReference>
<dbReference type="GO" id="GO:0043139">
    <property type="term" value="F:5'-3' DNA helicase activity"/>
    <property type="evidence" value="ECO:0007669"/>
    <property type="project" value="UniProtKB-UniRule"/>
</dbReference>
<dbReference type="Gene3D" id="3.40.50.300">
    <property type="entry name" value="P-loop containing nucleotide triphosphate hydrolases"/>
    <property type="match status" value="1"/>
</dbReference>
<gene>
    <name evidence="15" type="primary">PIF1</name>
    <name evidence="18" type="ORF">TSTA_063570</name>
</gene>
<dbReference type="InterPro" id="IPR003593">
    <property type="entry name" value="AAA+_ATPase"/>
</dbReference>
<evidence type="ECO:0000256" key="15">
    <source>
        <dbReference type="HAMAP-Rule" id="MF_03176"/>
    </source>
</evidence>
<comment type="similarity">
    <text evidence="15">Belongs to the helicase family. PIF1 subfamily.</text>
</comment>
<dbReference type="CDD" id="cd18809">
    <property type="entry name" value="SF1_C_RecD"/>
    <property type="match status" value="1"/>
</dbReference>
<evidence type="ECO:0000256" key="13">
    <source>
        <dbReference type="ARBA" id="ARBA00023242"/>
    </source>
</evidence>
<dbReference type="GO" id="GO:0000723">
    <property type="term" value="P:telomere maintenance"/>
    <property type="evidence" value="ECO:0007669"/>
    <property type="project" value="InterPro"/>
</dbReference>
<dbReference type="InterPro" id="IPR010285">
    <property type="entry name" value="DNA_helicase_pif1-like_DEAD"/>
</dbReference>
<dbReference type="RefSeq" id="XP_002340265.1">
    <property type="nucleotide sequence ID" value="XM_002340224.1"/>
</dbReference>
<dbReference type="VEuPathDB" id="FungiDB:TSTA_063570"/>
<feature type="compositionally biased region" description="Low complexity" evidence="16">
    <location>
        <begin position="204"/>
        <end position="213"/>
    </location>
</feature>
<dbReference type="eggNOG" id="KOG0987">
    <property type="taxonomic scope" value="Eukaryota"/>
</dbReference>
<dbReference type="HOGENOM" id="CLU_001613_0_1_1"/>
<keyword evidence="5 15" id="KW-0378">Hydrolase</keyword>
<sequence length="808" mass="90125">MYSVTTYRLGTTVLIKHFKLVVPSKAPTGLRFSTFSVSNVPTRAMFRKAVQDHSGKGAVSAKPLYPNNHKLNASNFSTTKQHSTVAGAKRKIEMASAGQSALGSLHDAVYFDENDFDDDDDLDFEILKPGPLSQDSLPASTETPSLPSQTNYNANNFTSNTRMSGTGYSQNSRTQNVSQSDIKYPELPEMDDMPQEQLPPSSMPIPWSSSPPSHYQPPQPKRRKLPWGQQGQDGSRSNPITPAPIKRSSSSKAEMPWNKTASTVKDEQKELRKINKKRQTAADYHLTKPQSRVASLFLSEEQKAVLDAVVDRQKSIFFTGSAGTGKSVLMREIIKKLRDKYRREPDRVAVTASTGLAACHIEGVTLHSFAGIGLGKEPAAELFKKVRKNQKARNRWLRTKVLIIDEVSMVDGDLFDKLEEIARRIRNNGRPFGGIQLVVTGDFFQLPPVPDTSARDAKFAFDAATWNTSIQHTILLTHVFRQKDPVFAEMLNQMRLGRITPQTTEAFKKLSRPLDFHDDLDATELFPTRAEVENANGLRMSRLSGEVMTFHAQDSGTIQDVQMRDRLLANCMAPPVIHLKKGAQVMLIKNMEDNLVNGSLGKIVAFMDETTFDYYRNNEDEFTGDGKEGSDDDDAAARNRKKIRALAHKDGGISTSRKWPLVCFTQQDGTERHLLCQPETWKIELPNGEIQAQRSQVPLILAWALSIHKAQGQTLPRVKVDLGRVFEKGQAYVALSRATSQDGLQVTGFDPRKVMVHPKVIDFYSKLADINSVVNPSGNTKKEVNGGRTVNEYDDNDELYNEYIAGLL</sequence>
<dbReference type="GO" id="GO:0016887">
    <property type="term" value="F:ATP hydrolysis activity"/>
    <property type="evidence" value="ECO:0007669"/>
    <property type="project" value="RHEA"/>
</dbReference>
<feature type="DNA-binding region" evidence="15">
    <location>
        <begin position="730"/>
        <end position="749"/>
    </location>
</feature>
<evidence type="ECO:0000313" key="19">
    <source>
        <dbReference type="Proteomes" id="UP000001745"/>
    </source>
</evidence>
<reference evidence="19" key="1">
    <citation type="journal article" date="2015" name="Genome Announc.">
        <title>Genome sequence of the AIDS-associated pathogen Penicillium marneffei (ATCC18224) and its near taxonomic relative Talaromyces stipitatus (ATCC10500).</title>
        <authorList>
            <person name="Nierman W.C."/>
            <person name="Fedorova-Abrams N.D."/>
            <person name="Andrianopoulos A."/>
        </authorList>
    </citation>
    <scope>NUCLEOTIDE SEQUENCE [LARGE SCALE GENOMIC DNA]</scope>
    <source>
        <strain evidence="19">ATCC 10500 / CBS 375.48 / QM 6759 / NRRL 1006</strain>
    </source>
</reference>
<dbReference type="FunCoup" id="B8LYE9">
    <property type="interactions" value="807"/>
</dbReference>
<dbReference type="InterPro" id="IPR027417">
    <property type="entry name" value="P-loop_NTPase"/>
</dbReference>
<dbReference type="AlphaFoldDB" id="B8LYE9"/>
<evidence type="ECO:0000256" key="10">
    <source>
        <dbReference type="ARBA" id="ARBA00023172"/>
    </source>
</evidence>
<evidence type="ECO:0000256" key="9">
    <source>
        <dbReference type="ARBA" id="ARBA00023128"/>
    </source>
</evidence>
<feature type="compositionally biased region" description="Polar residues" evidence="16">
    <location>
        <begin position="229"/>
        <end position="240"/>
    </location>
</feature>
<evidence type="ECO:0000256" key="11">
    <source>
        <dbReference type="ARBA" id="ARBA00023204"/>
    </source>
</evidence>
<evidence type="ECO:0000256" key="6">
    <source>
        <dbReference type="ARBA" id="ARBA00022806"/>
    </source>
</evidence>
<dbReference type="Pfam" id="PF21530">
    <property type="entry name" value="Pif1_2B_dom"/>
    <property type="match status" value="1"/>
</dbReference>
<keyword evidence="7 15" id="KW-0067">ATP-binding</keyword>
<dbReference type="GO" id="GO:0005739">
    <property type="term" value="C:mitochondrion"/>
    <property type="evidence" value="ECO:0007669"/>
    <property type="project" value="UniProtKB-SubCell"/>
</dbReference>
<keyword evidence="10 15" id="KW-0233">DNA recombination</keyword>
<keyword evidence="3 15" id="KW-0547">Nucleotide-binding</keyword>
<comment type="function">
    <text evidence="15">DNA-dependent ATPase and 5'-3' DNA helicase required for the maintenance of both mitochondrial and nuclear genome stability.</text>
</comment>
<keyword evidence="19" id="KW-1185">Reference proteome</keyword>
<feature type="binding site" evidence="15">
    <location>
        <begin position="320"/>
        <end position="327"/>
    </location>
    <ligand>
        <name>ATP</name>
        <dbReference type="ChEBI" id="CHEBI:30616"/>
    </ligand>
</feature>
<feature type="region of interest" description="Disordered" evidence="16">
    <location>
        <begin position="127"/>
        <end position="270"/>
    </location>
</feature>
<dbReference type="HAMAP" id="MF_03176">
    <property type="entry name" value="PIF1"/>
    <property type="match status" value="1"/>
</dbReference>
<dbReference type="PANTHER" id="PTHR47642">
    <property type="entry name" value="ATP-DEPENDENT DNA HELICASE"/>
    <property type="match status" value="1"/>
</dbReference>
<dbReference type="EMBL" id="EQ962652">
    <property type="protein sequence ID" value="EED22878.1"/>
    <property type="molecule type" value="Genomic_DNA"/>
</dbReference>
<evidence type="ECO:0000256" key="3">
    <source>
        <dbReference type="ARBA" id="ARBA00022741"/>
    </source>
</evidence>
<keyword evidence="9 15" id="KW-0496">Mitochondrion</keyword>
<evidence type="ECO:0000256" key="1">
    <source>
        <dbReference type="ARBA" id="ARBA00001946"/>
    </source>
</evidence>
<keyword evidence="13 15" id="KW-0539">Nucleus</keyword>
<comment type="catalytic activity">
    <reaction evidence="14 15">
        <text>ATP + H2O = ADP + phosphate + H(+)</text>
        <dbReference type="Rhea" id="RHEA:13065"/>
        <dbReference type="ChEBI" id="CHEBI:15377"/>
        <dbReference type="ChEBI" id="CHEBI:15378"/>
        <dbReference type="ChEBI" id="CHEBI:30616"/>
        <dbReference type="ChEBI" id="CHEBI:43474"/>
        <dbReference type="ChEBI" id="CHEBI:456216"/>
        <dbReference type="EC" id="5.6.2.3"/>
    </reaction>
</comment>
<dbReference type="Proteomes" id="UP000001745">
    <property type="component" value="Unassembled WGS sequence"/>
</dbReference>
<dbReference type="FunFam" id="3.40.50.300:FF:001226">
    <property type="entry name" value="ATP-dependent DNA helicase PIF1"/>
    <property type="match status" value="1"/>
</dbReference>
<evidence type="ECO:0000256" key="8">
    <source>
        <dbReference type="ARBA" id="ARBA00023125"/>
    </source>
</evidence>
<keyword evidence="4 15" id="KW-0227">DNA damage</keyword>
<comment type="cofactor">
    <cofactor evidence="1 15">
        <name>Mg(2+)</name>
        <dbReference type="ChEBI" id="CHEBI:18420"/>
    </cofactor>
</comment>
<evidence type="ECO:0000256" key="5">
    <source>
        <dbReference type="ARBA" id="ARBA00022801"/>
    </source>
</evidence>
<evidence type="ECO:0000256" key="4">
    <source>
        <dbReference type="ARBA" id="ARBA00022763"/>
    </source>
</evidence>
<dbReference type="OrthoDB" id="432234at2759"/>
<keyword evidence="8 15" id="KW-0238">DNA-binding</keyword>
<dbReference type="InParanoid" id="B8LYE9"/>
<dbReference type="InterPro" id="IPR051055">
    <property type="entry name" value="PIF1_helicase"/>
</dbReference>
<dbReference type="InterPro" id="IPR048293">
    <property type="entry name" value="PIF1_RRM3_pfh1"/>
</dbReference>
<organism evidence="18 19">
    <name type="scientific">Talaromyces stipitatus (strain ATCC 10500 / CBS 375.48 / QM 6759 / NRRL 1006)</name>
    <name type="common">Penicillium stipitatum</name>
    <dbReference type="NCBI Taxonomy" id="441959"/>
    <lineage>
        <taxon>Eukaryota</taxon>
        <taxon>Fungi</taxon>
        <taxon>Dikarya</taxon>
        <taxon>Ascomycota</taxon>
        <taxon>Pezizomycotina</taxon>
        <taxon>Eurotiomycetes</taxon>
        <taxon>Eurotiomycetidae</taxon>
        <taxon>Eurotiales</taxon>
        <taxon>Trichocomaceae</taxon>
        <taxon>Talaromyces</taxon>
        <taxon>Talaromyces sect. Talaromyces</taxon>
    </lineage>
</organism>
<accession>B8LYE9</accession>
<evidence type="ECO:0000259" key="17">
    <source>
        <dbReference type="SMART" id="SM00382"/>
    </source>
</evidence>
<dbReference type="PhylomeDB" id="B8LYE9"/>
<keyword evidence="11 15" id="KW-0234">DNA repair</keyword>
<keyword evidence="6 15" id="KW-0347">Helicase</keyword>
<dbReference type="GO" id="GO:0006310">
    <property type="term" value="P:DNA recombination"/>
    <property type="evidence" value="ECO:0007669"/>
    <property type="project" value="UniProtKB-UniRule"/>
</dbReference>
<name>B8LYE9_TALSN</name>
<dbReference type="Pfam" id="PF05970">
    <property type="entry name" value="PIF1"/>
    <property type="match status" value="1"/>
</dbReference>
<dbReference type="GeneID" id="8104211"/>
<evidence type="ECO:0000256" key="2">
    <source>
        <dbReference type="ARBA" id="ARBA00004604"/>
    </source>
</evidence>
<evidence type="ECO:0000256" key="12">
    <source>
        <dbReference type="ARBA" id="ARBA00023235"/>
    </source>
</evidence>
<dbReference type="STRING" id="441959.B8LYE9"/>
<protein>
    <recommendedName>
        <fullName evidence="15">ATP-dependent DNA helicase PIF1</fullName>
        <ecNumber evidence="15">5.6.2.3</ecNumber>
    </recommendedName>
    <alternativeName>
        <fullName evidence="15">DNA 5'-3' helicase PIF1</fullName>
    </alternativeName>
    <alternativeName>
        <fullName evidence="15">DNA repair and recombination helicase PIF1</fullName>
    </alternativeName>
</protein>
<dbReference type="EC" id="5.6.2.3" evidence="15"/>
<comment type="subunit">
    <text evidence="15">Monomer.</text>
</comment>
<evidence type="ECO:0000256" key="14">
    <source>
        <dbReference type="ARBA" id="ARBA00048954"/>
    </source>
</evidence>
<dbReference type="GO" id="GO:0005730">
    <property type="term" value="C:nucleolus"/>
    <property type="evidence" value="ECO:0007669"/>
    <property type="project" value="UniProtKB-SubCell"/>
</dbReference>
<evidence type="ECO:0000256" key="7">
    <source>
        <dbReference type="ARBA" id="ARBA00022840"/>
    </source>
</evidence>
<dbReference type="SMART" id="SM00382">
    <property type="entry name" value="AAA"/>
    <property type="match status" value="1"/>
</dbReference>
<dbReference type="InterPro" id="IPR049163">
    <property type="entry name" value="Pif1-like_2B_dom"/>
</dbReference>
<keyword evidence="12 15" id="KW-0413">Isomerase</keyword>
<dbReference type="PANTHER" id="PTHR47642:SF5">
    <property type="entry name" value="ATP-DEPENDENT DNA HELICASE"/>
    <property type="match status" value="1"/>
</dbReference>
<dbReference type="CDD" id="cd18037">
    <property type="entry name" value="DEXSc_Pif1_like"/>
    <property type="match status" value="1"/>
</dbReference>